<evidence type="ECO:0000313" key="1">
    <source>
        <dbReference type="EMBL" id="MFH0249506.1"/>
    </source>
</evidence>
<proteinExistence type="predicted"/>
<organism evidence="1 2">
    <name type="scientific">Streptomyces chitinivorans</name>
    <dbReference type="NCBI Taxonomy" id="1257027"/>
    <lineage>
        <taxon>Bacteria</taxon>
        <taxon>Bacillati</taxon>
        <taxon>Actinomycetota</taxon>
        <taxon>Actinomycetes</taxon>
        <taxon>Kitasatosporales</taxon>
        <taxon>Streptomycetaceae</taxon>
        <taxon>Streptomyces</taxon>
    </lineage>
</organism>
<evidence type="ECO:0000313" key="2">
    <source>
        <dbReference type="Proteomes" id="UP001607069"/>
    </source>
</evidence>
<protein>
    <recommendedName>
        <fullName evidence="3">ANR family transcriptional regulator</fullName>
    </recommendedName>
</protein>
<keyword evidence="2" id="KW-1185">Reference proteome</keyword>
<gene>
    <name evidence="1" type="ORF">ACG5V6_14935</name>
</gene>
<dbReference type="RefSeq" id="WP_279948206.1">
    <property type="nucleotide sequence ID" value="NZ_BAABEN010000002.1"/>
</dbReference>
<name>A0ABW7HUC4_9ACTN</name>
<comment type="caution">
    <text evidence="1">The sequence shown here is derived from an EMBL/GenBank/DDBJ whole genome shotgun (WGS) entry which is preliminary data.</text>
</comment>
<dbReference type="EMBL" id="JBIHMK010000051">
    <property type="protein sequence ID" value="MFH0249506.1"/>
    <property type="molecule type" value="Genomic_DNA"/>
</dbReference>
<accession>A0ABW7HUC4</accession>
<dbReference type="Proteomes" id="UP001607069">
    <property type="component" value="Unassembled WGS sequence"/>
</dbReference>
<reference evidence="1 2" key="1">
    <citation type="submission" date="2024-10" db="EMBL/GenBank/DDBJ databases">
        <authorList>
            <person name="Cho J.-C."/>
        </authorList>
    </citation>
    <scope>NUCLEOTIDE SEQUENCE [LARGE SCALE GENOMIC DNA]</scope>
    <source>
        <strain evidence="1 2">KCTC29696</strain>
    </source>
</reference>
<evidence type="ECO:0008006" key="3">
    <source>
        <dbReference type="Google" id="ProtNLM"/>
    </source>
</evidence>
<sequence length="53" mass="5986">MDSLDYRAKAEELLRKAPSEQGELHDRYVARAAVWARLAQAAALTEAAEKEER</sequence>